<feature type="transmembrane region" description="Helical" evidence="9">
    <location>
        <begin position="34"/>
        <end position="53"/>
    </location>
</feature>
<dbReference type="GO" id="GO:0005886">
    <property type="term" value="C:plasma membrane"/>
    <property type="evidence" value="ECO:0007669"/>
    <property type="project" value="UniProtKB-SubCell"/>
</dbReference>
<feature type="transmembrane region" description="Helical" evidence="9">
    <location>
        <begin position="234"/>
        <end position="253"/>
    </location>
</feature>
<feature type="transmembrane region" description="Helical" evidence="9">
    <location>
        <begin position="162"/>
        <end position="182"/>
    </location>
</feature>
<evidence type="ECO:0000256" key="8">
    <source>
        <dbReference type="SAM" id="MobiDB-lite"/>
    </source>
</evidence>
<dbReference type="Proteomes" id="UP000321408">
    <property type="component" value="Chromosome"/>
</dbReference>
<feature type="region of interest" description="Disordered" evidence="8">
    <location>
        <begin position="1"/>
        <end position="20"/>
    </location>
</feature>
<keyword evidence="4" id="KW-1003">Cell membrane</keyword>
<reference evidence="10 11" key="1">
    <citation type="journal article" date="2020" name="Nature">
        <title>Isolation of an archaeon at the prokaryote-eukaryote interface.</title>
        <authorList>
            <person name="Imachi H."/>
            <person name="Nobu M.K."/>
            <person name="Nakahara N."/>
            <person name="Morono Y."/>
            <person name="Ogawara M."/>
            <person name="Takaki Y."/>
            <person name="Takano Y."/>
            <person name="Uematsu K."/>
            <person name="Ikuta T."/>
            <person name="Ito M."/>
            <person name="Matsui Y."/>
            <person name="Miyazaki M."/>
            <person name="Murata K."/>
            <person name="Saito Y."/>
            <person name="Sakai S."/>
            <person name="Song C."/>
            <person name="Tasumi E."/>
            <person name="Yamanaka Y."/>
            <person name="Yamaguchi T."/>
            <person name="Kamagata Y."/>
            <person name="Tamaki H."/>
            <person name="Takai K."/>
        </authorList>
    </citation>
    <scope>NUCLEOTIDE SEQUENCE [LARGE SCALE GENOMIC DNA]</scope>
    <source>
        <strain evidence="10 11">MK-D1</strain>
    </source>
</reference>
<dbReference type="GO" id="GO:0015105">
    <property type="term" value="F:arsenite transmembrane transporter activity"/>
    <property type="evidence" value="ECO:0007669"/>
    <property type="project" value="TreeGrafter"/>
</dbReference>
<dbReference type="PANTHER" id="PTHR43057:SF1">
    <property type="entry name" value="ARSENICAL-RESISTANCE PROTEIN 3"/>
    <property type="match status" value="1"/>
</dbReference>
<keyword evidence="6 9" id="KW-1133">Transmembrane helix</keyword>
<dbReference type="GO" id="GO:0015104">
    <property type="term" value="F:antimonite transmembrane transporter activity"/>
    <property type="evidence" value="ECO:0007669"/>
    <property type="project" value="TreeGrafter"/>
</dbReference>
<keyword evidence="3" id="KW-0813">Transport</keyword>
<keyword evidence="11" id="KW-1185">Reference proteome</keyword>
<evidence type="ECO:0000256" key="9">
    <source>
        <dbReference type="SAM" id="Phobius"/>
    </source>
</evidence>
<comment type="similarity">
    <text evidence="2">Belongs to the arsenical resistance-3 (ACR3) (TC 2.A.59) family.</text>
</comment>
<evidence type="ECO:0000256" key="7">
    <source>
        <dbReference type="ARBA" id="ARBA00023136"/>
    </source>
</evidence>
<protein>
    <submittedName>
        <fullName evidence="10">ACR3 family arsenite efflux transporter</fullName>
    </submittedName>
</protein>
<keyword evidence="7 9" id="KW-0472">Membrane</keyword>
<keyword evidence="5 9" id="KW-0812">Transmembrane</keyword>
<gene>
    <name evidence="10" type="primary">arsB</name>
    <name evidence="10" type="ORF">DSAG12_03832</name>
</gene>
<name>A0A5B9DFU1_9ARCH</name>
<comment type="subcellular location">
    <subcellularLocation>
        <location evidence="1">Cell membrane</location>
        <topology evidence="1">Multi-pass membrane protein</topology>
    </subcellularLocation>
</comment>
<evidence type="ECO:0000256" key="4">
    <source>
        <dbReference type="ARBA" id="ARBA00022475"/>
    </source>
</evidence>
<feature type="transmembrane region" description="Helical" evidence="9">
    <location>
        <begin position="65"/>
        <end position="81"/>
    </location>
</feature>
<feature type="transmembrane region" description="Helical" evidence="9">
    <location>
        <begin position="131"/>
        <end position="150"/>
    </location>
</feature>
<feature type="transmembrane region" description="Helical" evidence="9">
    <location>
        <begin position="102"/>
        <end position="125"/>
    </location>
</feature>
<evidence type="ECO:0000313" key="10">
    <source>
        <dbReference type="EMBL" id="QEE17994.1"/>
    </source>
</evidence>
<dbReference type="InterPro" id="IPR002657">
    <property type="entry name" value="BilAc:Na_symport/Acr3"/>
</dbReference>
<feature type="transmembrane region" description="Helical" evidence="9">
    <location>
        <begin position="325"/>
        <end position="348"/>
    </location>
</feature>
<dbReference type="GeneID" id="41331800"/>
<dbReference type="RefSeq" id="WP_147664870.1">
    <property type="nucleotide sequence ID" value="NZ_CP042905.2"/>
</dbReference>
<dbReference type="EMBL" id="CP042905">
    <property type="protein sequence ID" value="QEE17994.1"/>
    <property type="molecule type" value="Genomic_DNA"/>
</dbReference>
<sequence length="362" mass="40113">MENENLELKNDTTRNSEKTSKSENSKKISFFEKFLALWVFLCMVVGILLSKYIPNIGETIDSWQISGISIPIGICLFLMMYPAMLNLKASELKKLKKNPKPIILTLFSNWIVAPIVGALLARVFLQGYEQLVVAVILLSSSPCTAMVLVWGNMAEGNQEQNVVNTSLNTVTIMILYAPIVSLLTGIQDIQIDRLLLFISVIVFIGIPLILGVISKKILISKKGEDWFNNIYRPIVGKISILALLTTLIVLFSLNGNVILANPDQLLLISIPLLLGFVIVVGFNLLITRIFKMQYREGIITVIIGSSSHFEIAIATAVAMYGVGSIAALGTTMGLFWEVPIMLGLVYLGKYLRKKGFWKPKSE</sequence>
<evidence type="ECO:0000256" key="5">
    <source>
        <dbReference type="ARBA" id="ARBA00022692"/>
    </source>
</evidence>
<dbReference type="PIRSF" id="PIRSF005508">
    <property type="entry name" value="Acr3"/>
    <property type="match status" value="1"/>
</dbReference>
<dbReference type="Pfam" id="PF01758">
    <property type="entry name" value="SBF"/>
    <property type="match status" value="1"/>
</dbReference>
<feature type="transmembrane region" description="Helical" evidence="9">
    <location>
        <begin position="298"/>
        <end position="319"/>
    </location>
</feature>
<evidence type="ECO:0000256" key="1">
    <source>
        <dbReference type="ARBA" id="ARBA00004651"/>
    </source>
</evidence>
<organism evidence="10 11">
    <name type="scientific">Promethearchaeum syntrophicum</name>
    <dbReference type="NCBI Taxonomy" id="2594042"/>
    <lineage>
        <taxon>Archaea</taxon>
        <taxon>Promethearchaeati</taxon>
        <taxon>Promethearchaeota</taxon>
        <taxon>Promethearchaeia</taxon>
        <taxon>Promethearchaeales</taxon>
        <taxon>Promethearchaeaceae</taxon>
        <taxon>Promethearchaeum</taxon>
    </lineage>
</organism>
<feature type="transmembrane region" description="Helical" evidence="9">
    <location>
        <begin position="194"/>
        <end position="213"/>
    </location>
</feature>
<evidence type="ECO:0000256" key="6">
    <source>
        <dbReference type="ARBA" id="ARBA00022989"/>
    </source>
</evidence>
<dbReference type="GO" id="GO:0015297">
    <property type="term" value="F:antiporter activity"/>
    <property type="evidence" value="ECO:0007669"/>
    <property type="project" value="InterPro"/>
</dbReference>
<dbReference type="AlphaFoldDB" id="A0A5B9DFU1"/>
<dbReference type="KEGG" id="psyt:DSAG12_03832"/>
<proteinExistence type="inferred from homology"/>
<feature type="transmembrane region" description="Helical" evidence="9">
    <location>
        <begin position="265"/>
        <end position="286"/>
    </location>
</feature>
<dbReference type="NCBIfam" id="TIGR00832">
    <property type="entry name" value="acr3"/>
    <property type="match status" value="1"/>
</dbReference>
<evidence type="ECO:0000256" key="3">
    <source>
        <dbReference type="ARBA" id="ARBA00022448"/>
    </source>
</evidence>
<evidence type="ECO:0000256" key="2">
    <source>
        <dbReference type="ARBA" id="ARBA00010110"/>
    </source>
</evidence>
<dbReference type="Gene3D" id="1.20.1530.20">
    <property type="match status" value="1"/>
</dbReference>
<dbReference type="InterPro" id="IPR038770">
    <property type="entry name" value="Na+/solute_symporter_sf"/>
</dbReference>
<dbReference type="PANTHER" id="PTHR43057">
    <property type="entry name" value="ARSENITE EFFLUX TRANSPORTER"/>
    <property type="match status" value="1"/>
</dbReference>
<accession>A0A5B9DFU1</accession>
<dbReference type="InterPro" id="IPR004706">
    <property type="entry name" value="Arsenical-R_Acr3"/>
</dbReference>
<reference evidence="10 11" key="2">
    <citation type="journal article" date="2024" name="Int. J. Syst. Evol. Microbiol.">
        <title>Promethearchaeum syntrophicum gen. nov., sp. nov., an anaerobic, obligately syntrophic archaeon, the first isolate of the lineage 'Asgard' archaea, and proposal of the new archaeal phylum Promethearchaeota phyl. nov. and kingdom Promethearchaeati regn. nov.</title>
        <authorList>
            <person name="Imachi H."/>
            <person name="Nobu M.K."/>
            <person name="Kato S."/>
            <person name="Takaki Y."/>
            <person name="Miyazaki M."/>
            <person name="Miyata M."/>
            <person name="Ogawara M."/>
            <person name="Saito Y."/>
            <person name="Sakai S."/>
            <person name="Tahara Y.O."/>
            <person name="Takano Y."/>
            <person name="Tasumi E."/>
            <person name="Uematsu K."/>
            <person name="Yoshimura T."/>
            <person name="Itoh T."/>
            <person name="Ohkuma M."/>
            <person name="Takai K."/>
        </authorList>
    </citation>
    <scope>NUCLEOTIDE SEQUENCE [LARGE SCALE GENOMIC DNA]</scope>
    <source>
        <strain evidence="10 11">MK-D1</strain>
    </source>
</reference>
<evidence type="ECO:0000313" key="11">
    <source>
        <dbReference type="Proteomes" id="UP000321408"/>
    </source>
</evidence>
<dbReference type="OrthoDB" id="326456at2157"/>